<dbReference type="AlphaFoldDB" id="A0A139I985"/>
<dbReference type="InterPro" id="IPR031818">
    <property type="entry name" value="Hri1"/>
</dbReference>
<organism evidence="8 9">
    <name type="scientific">Pseudocercospora musae</name>
    <dbReference type="NCBI Taxonomy" id="113226"/>
    <lineage>
        <taxon>Eukaryota</taxon>
        <taxon>Fungi</taxon>
        <taxon>Dikarya</taxon>
        <taxon>Ascomycota</taxon>
        <taxon>Pezizomycotina</taxon>
        <taxon>Dothideomycetes</taxon>
        <taxon>Dothideomycetidae</taxon>
        <taxon>Mycosphaerellales</taxon>
        <taxon>Mycosphaerellaceae</taxon>
        <taxon>Pseudocercospora</taxon>
    </lineage>
</organism>
<dbReference type="OrthoDB" id="5342588at2759"/>
<dbReference type="STRING" id="113226.A0A139I985"/>
<accession>A0A139I985</accession>
<evidence type="ECO:0000256" key="3">
    <source>
        <dbReference type="ARBA" id="ARBA00005229"/>
    </source>
</evidence>
<protein>
    <recommendedName>
        <fullName evidence="4">Protein HRI1</fullName>
    </recommendedName>
</protein>
<keyword evidence="5" id="KW-0963">Cytoplasm</keyword>
<evidence type="ECO:0000256" key="4">
    <source>
        <dbReference type="ARBA" id="ARBA00017063"/>
    </source>
</evidence>
<dbReference type="GO" id="GO:0005737">
    <property type="term" value="C:cytoplasm"/>
    <property type="evidence" value="ECO:0007669"/>
    <property type="project" value="UniProtKB-SubCell"/>
</dbReference>
<comment type="subcellular location">
    <subcellularLocation>
        <location evidence="2">Cytoplasm</location>
    </subcellularLocation>
    <subcellularLocation>
        <location evidence="1">Nucleus</location>
    </subcellularLocation>
</comment>
<comment type="similarity">
    <text evidence="3">Belongs to the HRI1 family.</text>
</comment>
<keyword evidence="9" id="KW-1185">Reference proteome</keyword>
<feature type="region of interest" description="Disordered" evidence="7">
    <location>
        <begin position="243"/>
        <end position="264"/>
    </location>
</feature>
<comment type="caution">
    <text evidence="8">The sequence shown here is derived from an EMBL/GenBank/DDBJ whole genome shotgun (WGS) entry which is preliminary data.</text>
</comment>
<keyword evidence="6" id="KW-0539">Nucleus</keyword>
<reference evidence="8 9" key="1">
    <citation type="submission" date="2015-07" db="EMBL/GenBank/DDBJ databases">
        <title>Comparative genomics of the Sigatoka disease complex on banana suggests a link between parallel evolutionary changes in Pseudocercospora fijiensis and Pseudocercospora eumusae and increased virulence on the banana host.</title>
        <authorList>
            <person name="Chang T.-C."/>
            <person name="Salvucci A."/>
            <person name="Crous P.W."/>
            <person name="Stergiopoulos I."/>
        </authorList>
    </citation>
    <scope>NUCLEOTIDE SEQUENCE [LARGE SCALE GENOMIC DNA]</scope>
    <source>
        <strain evidence="8 9">CBS 116634</strain>
    </source>
</reference>
<evidence type="ECO:0000313" key="8">
    <source>
        <dbReference type="EMBL" id="KXT11102.1"/>
    </source>
</evidence>
<evidence type="ECO:0000256" key="5">
    <source>
        <dbReference type="ARBA" id="ARBA00022490"/>
    </source>
</evidence>
<dbReference type="CDD" id="cd11693">
    <property type="entry name" value="HRI1_C_like"/>
    <property type="match status" value="1"/>
</dbReference>
<gene>
    <name evidence="8" type="ORF">AC579_653</name>
</gene>
<evidence type="ECO:0000256" key="7">
    <source>
        <dbReference type="SAM" id="MobiDB-lite"/>
    </source>
</evidence>
<sequence>MASSQTKQLHWTQRIALVRHNLHAASRSGDFTFFKTLQAAGLMEGTNHFATLTELMGDDADAVMAAMDNLNGGLAYIHQDAFQKVYDNLKNGMRDDDKQAEKSKLYVDISQQKQMTEIAIDKLCNSAVALINQQAADAQNQVANVFITGVTLVADCVEVVTKQLDLMDNKMDDFIRLEESWNTVKASIIAATAGLKGVFYMLDTNEQQGEKPQRSSSIASAGSGVFRRLSTVFTTQPASSRNSSIASASASAQSRGSIGGGSSAPVYRTPTYVRNSVSAGCPTSLPSAINNSAFSNNFEAHKLSTIPPTPAYDDELDPFDKVDMVPPVPAMPIEHEANRISQTVIHILNPNLLDFILPSTLPPPKHKSHKMSISTREWIKWESDHRTNPPHEPTNTLVLTSPGHRFVDIRILKSAHSDPKVPQLARDAAILPFSHLDWAFAGFSTSESTSNPNQVTKSTWRHFVDSRSPDVSHVSDSGLMYPQPNGLTLETGSMTNPATGKVETYEEMWRDIHTSGGVEVAVLQLHDDEAASRGMVVRVGSLCQGVVREREKFALERWEWGGEKEGWKRQVRIGDLWMPCGVAMEKEKLVLGGKVRFGEDVWSVVELS</sequence>
<dbReference type="Proteomes" id="UP000073492">
    <property type="component" value="Unassembled WGS sequence"/>
</dbReference>
<dbReference type="Pfam" id="PF16815">
    <property type="entry name" value="HRI1"/>
    <property type="match status" value="1"/>
</dbReference>
<dbReference type="EMBL" id="LFZO01000220">
    <property type="protein sequence ID" value="KXT11102.1"/>
    <property type="molecule type" value="Genomic_DNA"/>
</dbReference>
<name>A0A139I985_9PEZI</name>
<evidence type="ECO:0000256" key="2">
    <source>
        <dbReference type="ARBA" id="ARBA00004496"/>
    </source>
</evidence>
<evidence type="ECO:0000313" key="9">
    <source>
        <dbReference type="Proteomes" id="UP000073492"/>
    </source>
</evidence>
<dbReference type="GO" id="GO:0005634">
    <property type="term" value="C:nucleus"/>
    <property type="evidence" value="ECO:0007669"/>
    <property type="project" value="UniProtKB-SubCell"/>
</dbReference>
<dbReference type="InterPro" id="IPR038744">
    <property type="entry name" value="Hri1_N"/>
</dbReference>
<proteinExistence type="inferred from homology"/>
<evidence type="ECO:0000256" key="6">
    <source>
        <dbReference type="ARBA" id="ARBA00023242"/>
    </source>
</evidence>
<dbReference type="InterPro" id="IPR043047">
    <property type="entry name" value="Hri1_N_sf"/>
</dbReference>
<dbReference type="Gene3D" id="2.40.128.320">
    <property type="entry name" value="Protein HRI1, N-terminal domain"/>
    <property type="match status" value="1"/>
</dbReference>
<evidence type="ECO:0000256" key="1">
    <source>
        <dbReference type="ARBA" id="ARBA00004123"/>
    </source>
</evidence>
<feature type="compositionally biased region" description="Low complexity" evidence="7">
    <location>
        <begin position="243"/>
        <end position="256"/>
    </location>
</feature>
<dbReference type="CDD" id="cd11692">
    <property type="entry name" value="HRI1_N_like"/>
    <property type="match status" value="1"/>
</dbReference>